<evidence type="ECO:0000256" key="1">
    <source>
        <dbReference type="SAM" id="Phobius"/>
    </source>
</evidence>
<proteinExistence type="predicted"/>
<dbReference type="Proteomes" id="UP000249557">
    <property type="component" value="Unassembled WGS sequence"/>
</dbReference>
<protein>
    <submittedName>
        <fullName evidence="2">Uncharacterized protein</fullName>
    </submittedName>
</protein>
<evidence type="ECO:0000313" key="3">
    <source>
        <dbReference type="Proteomes" id="UP000249557"/>
    </source>
</evidence>
<feature type="transmembrane region" description="Helical" evidence="1">
    <location>
        <begin position="14"/>
        <end position="33"/>
    </location>
</feature>
<keyword evidence="1" id="KW-0812">Transmembrane</keyword>
<comment type="caution">
    <text evidence="2">The sequence shown here is derived from an EMBL/GenBank/DDBJ whole genome shotgun (WGS) entry which is preliminary data.</text>
</comment>
<organism evidence="2 3">
    <name type="scientific">Micavibrio aeruginosavorus</name>
    <dbReference type="NCBI Taxonomy" id="349221"/>
    <lineage>
        <taxon>Bacteria</taxon>
        <taxon>Pseudomonadati</taxon>
        <taxon>Bdellovibrionota</taxon>
        <taxon>Bdellovibrionia</taxon>
        <taxon>Bdellovibrionales</taxon>
        <taxon>Pseudobdellovibrionaceae</taxon>
        <taxon>Micavibrio</taxon>
    </lineage>
</organism>
<name>A0A2W5A2Z8_9BACT</name>
<feature type="transmembrane region" description="Helical" evidence="1">
    <location>
        <begin position="69"/>
        <end position="87"/>
    </location>
</feature>
<feature type="transmembrane region" description="Helical" evidence="1">
    <location>
        <begin position="40"/>
        <end position="63"/>
    </location>
</feature>
<keyword evidence="1" id="KW-0472">Membrane</keyword>
<keyword evidence="1" id="KW-1133">Transmembrane helix</keyword>
<gene>
    <name evidence="2" type="ORF">DI626_00395</name>
</gene>
<feature type="non-terminal residue" evidence="2">
    <location>
        <position position="92"/>
    </location>
</feature>
<evidence type="ECO:0000313" key="2">
    <source>
        <dbReference type="EMBL" id="PZO88954.1"/>
    </source>
</evidence>
<sequence>MTIMHQKNIGNDGYFPVFAVFLSMTFNAFLCIANTHFLQISIYMIIMAEVAIISAAIWCAYYRIDKIKSFWICIFATQIILISLLSYSKEEV</sequence>
<dbReference type="AlphaFoldDB" id="A0A2W5A2Z8"/>
<dbReference type="EMBL" id="QFNK01000003">
    <property type="protein sequence ID" value="PZO88954.1"/>
    <property type="molecule type" value="Genomic_DNA"/>
</dbReference>
<accession>A0A2W5A2Z8</accession>
<reference evidence="2 3" key="1">
    <citation type="submission" date="2017-08" db="EMBL/GenBank/DDBJ databases">
        <title>Infants hospitalized years apart are colonized by the same room-sourced microbial strains.</title>
        <authorList>
            <person name="Brooks B."/>
            <person name="Olm M.R."/>
            <person name="Firek B.A."/>
            <person name="Baker R."/>
            <person name="Thomas B.C."/>
            <person name="Morowitz M.J."/>
            <person name="Banfield J.F."/>
        </authorList>
    </citation>
    <scope>NUCLEOTIDE SEQUENCE [LARGE SCALE GENOMIC DNA]</scope>
    <source>
        <strain evidence="2">S2_018_000_R2_104</strain>
    </source>
</reference>